<feature type="active site" evidence="5">
    <location>
        <position position="414"/>
    </location>
</feature>
<evidence type="ECO:0000256" key="4">
    <source>
        <dbReference type="PROSITE-ProRule" id="PRU01024"/>
    </source>
</evidence>
<protein>
    <submittedName>
        <fullName evidence="7">23S rRNA (Uracil(1939)-C(5))-methyltransferase RlmD</fullName>
    </submittedName>
</protein>
<feature type="binding site" evidence="4">
    <location>
        <position position="289"/>
    </location>
    <ligand>
        <name>S-adenosyl-L-methionine</name>
        <dbReference type="ChEBI" id="CHEBI:59789"/>
    </ligand>
</feature>
<keyword evidence="2 4" id="KW-0808">Transferase</keyword>
<evidence type="ECO:0000313" key="7">
    <source>
        <dbReference type="EMBL" id="TNK90619.1"/>
    </source>
</evidence>
<dbReference type="InterPro" id="IPR029063">
    <property type="entry name" value="SAM-dependent_MTases_sf"/>
</dbReference>
<dbReference type="Pfam" id="PF01938">
    <property type="entry name" value="TRAM"/>
    <property type="match status" value="1"/>
</dbReference>
<feature type="binding site" evidence="4">
    <location>
        <position position="387"/>
    </location>
    <ligand>
        <name>S-adenosyl-L-methionine</name>
        <dbReference type="ChEBI" id="CHEBI:59789"/>
    </ligand>
</feature>
<comment type="caution">
    <text evidence="7">The sequence shown here is derived from an EMBL/GenBank/DDBJ whole genome shotgun (WGS) entry which is preliminary data.</text>
</comment>
<evidence type="ECO:0000259" key="6">
    <source>
        <dbReference type="PROSITE" id="PS50926"/>
    </source>
</evidence>
<dbReference type="PROSITE" id="PS51687">
    <property type="entry name" value="SAM_MT_RNA_M5U"/>
    <property type="match status" value="1"/>
</dbReference>
<feature type="active site" description="Nucleophile" evidence="4">
    <location>
        <position position="414"/>
    </location>
</feature>
<proteinExistence type="inferred from homology"/>
<evidence type="ECO:0000256" key="3">
    <source>
        <dbReference type="ARBA" id="ARBA00022691"/>
    </source>
</evidence>
<feature type="domain" description="TRAM" evidence="6">
    <location>
        <begin position="8"/>
        <end position="67"/>
    </location>
</feature>
<dbReference type="RefSeq" id="WP_103451001.1">
    <property type="nucleotide sequence ID" value="NZ_JARBEV010000008.1"/>
</dbReference>
<dbReference type="PROSITE" id="PS01231">
    <property type="entry name" value="TRMA_2"/>
    <property type="match status" value="1"/>
</dbReference>
<sequence>MSKKIDAPVTKNEELTVSVTDLTYEGMGVAKVGEHFPIFIEDALPGEEVKIKVLKVKRNFAFAKLEKILKKSPDRVKAVDKRYTQAGIAPLQHLSYDKQLEFKQHQIAEMFKKDHIDVEVNPTIGMEKPMQYRNKAQIPVRMINNRLETGFYRRHSHDLIPIEDFYIQNPEIDKAIVVVRDVLRKYNIAAYNEVTHEGLIRNIMVRYGFYSHEMMIVIVVNGRDLPHAQEITHDIMEKIPSLDSLMMNINTGKGNKLMGDKNFMLEGKNYIMDQLMGTKFMISPLSFYQVNPFQTEKLYKLAIEKAKLTKDDIVIDAYCGIGTISLAMAPNVKHVYGVDVVKEAIEDARTNAKLNHIDNATFVVGKAEKQMKQWAEDGIKPDVIVVDPPRKGMDESFIETVLKMKPERLVYVSCNPATLVRDAKLLEEGGYKINQPVQPVDQFPQTPHVESVTVLDRTDK</sequence>
<feature type="binding site" evidence="4">
    <location>
        <position position="339"/>
    </location>
    <ligand>
        <name>S-adenosyl-L-methionine</name>
        <dbReference type="ChEBI" id="CHEBI:59789"/>
    </ligand>
</feature>
<dbReference type="EMBL" id="QFCR01000006">
    <property type="protein sequence ID" value="TNK90619.1"/>
    <property type="molecule type" value="Genomic_DNA"/>
</dbReference>
<dbReference type="GO" id="GO:0070475">
    <property type="term" value="P:rRNA base methylation"/>
    <property type="evidence" value="ECO:0007669"/>
    <property type="project" value="TreeGrafter"/>
</dbReference>
<evidence type="ECO:0000256" key="5">
    <source>
        <dbReference type="PROSITE-ProRule" id="PRU10015"/>
    </source>
</evidence>
<comment type="similarity">
    <text evidence="4">Belongs to the class I-like SAM-binding methyltransferase superfamily. RNA M5U methyltransferase family.</text>
</comment>
<dbReference type="Gene3D" id="2.40.50.1070">
    <property type="match status" value="1"/>
</dbReference>
<gene>
    <name evidence="7" type="ORF">DID87_02845</name>
</gene>
<dbReference type="InterPro" id="IPR030391">
    <property type="entry name" value="MeTrfase_TrmA_CS"/>
</dbReference>
<dbReference type="PROSITE" id="PS01230">
    <property type="entry name" value="TRMA_1"/>
    <property type="match status" value="1"/>
</dbReference>
<dbReference type="InterPro" id="IPR010280">
    <property type="entry name" value="U5_MeTrfase_fam"/>
</dbReference>
<dbReference type="Proteomes" id="UP000313312">
    <property type="component" value="Unassembled WGS sequence"/>
</dbReference>
<dbReference type="PROSITE" id="PS50926">
    <property type="entry name" value="TRAM"/>
    <property type="match status" value="1"/>
</dbReference>
<dbReference type="InterPro" id="IPR002792">
    <property type="entry name" value="TRAM_dom"/>
</dbReference>
<dbReference type="GO" id="GO:0070041">
    <property type="term" value="F:rRNA (uridine-C5-)-methyltransferase activity"/>
    <property type="evidence" value="ECO:0007669"/>
    <property type="project" value="TreeGrafter"/>
</dbReference>
<dbReference type="Gene3D" id="2.40.50.140">
    <property type="entry name" value="Nucleic acid-binding proteins"/>
    <property type="match status" value="1"/>
</dbReference>
<dbReference type="SUPFAM" id="SSF53335">
    <property type="entry name" value="S-adenosyl-L-methionine-dependent methyltransferases"/>
    <property type="match status" value="1"/>
</dbReference>
<dbReference type="AlphaFoldDB" id="A0A5C4TKN2"/>
<organism evidence="7 8">
    <name type="scientific">Fructilactobacillus sanfranciscensis</name>
    <name type="common">Lactobacillus sanfranciscensis</name>
    <dbReference type="NCBI Taxonomy" id="1625"/>
    <lineage>
        <taxon>Bacteria</taxon>
        <taxon>Bacillati</taxon>
        <taxon>Bacillota</taxon>
        <taxon>Bacilli</taxon>
        <taxon>Lactobacillales</taxon>
        <taxon>Lactobacillaceae</taxon>
        <taxon>Fructilactobacillus</taxon>
    </lineage>
</organism>
<reference evidence="7 8" key="1">
    <citation type="submission" date="2018-05" db="EMBL/GenBank/DDBJ databases">
        <title>Lactobacillus sanfranciscensis Ah4 draft denome sequence.</title>
        <authorList>
            <person name="Zhang G."/>
        </authorList>
    </citation>
    <scope>NUCLEOTIDE SEQUENCE [LARGE SCALE GENOMIC DNA]</scope>
    <source>
        <strain evidence="7 8">Ah4</strain>
    </source>
</reference>
<accession>A0A5C4TKN2</accession>
<dbReference type="InterPro" id="IPR012340">
    <property type="entry name" value="NA-bd_OB-fold"/>
</dbReference>
<dbReference type="Pfam" id="PF05958">
    <property type="entry name" value="tRNA_U5-meth_tr"/>
    <property type="match status" value="1"/>
</dbReference>
<dbReference type="FunFam" id="3.40.50.150:FF:000009">
    <property type="entry name" value="23S rRNA (Uracil(1939)-C(5))-methyltransferase RlmD"/>
    <property type="match status" value="1"/>
</dbReference>
<feature type="binding site" evidence="4">
    <location>
        <position position="318"/>
    </location>
    <ligand>
        <name>S-adenosyl-L-methionine</name>
        <dbReference type="ChEBI" id="CHEBI:59789"/>
    </ligand>
</feature>
<dbReference type="InterPro" id="IPR030390">
    <property type="entry name" value="MeTrfase_TrmA_AS"/>
</dbReference>
<dbReference type="CDD" id="cd02440">
    <property type="entry name" value="AdoMet_MTases"/>
    <property type="match status" value="1"/>
</dbReference>
<dbReference type="Gene3D" id="3.40.50.150">
    <property type="entry name" value="Vaccinia Virus protein VP39"/>
    <property type="match status" value="1"/>
</dbReference>
<dbReference type="FunFam" id="2.40.50.140:FF:000097">
    <property type="entry name" value="23S rRNA (uracil(1939)-C(5))-methyltransferase RlmD"/>
    <property type="match status" value="1"/>
</dbReference>
<evidence type="ECO:0000256" key="2">
    <source>
        <dbReference type="ARBA" id="ARBA00022679"/>
    </source>
</evidence>
<keyword evidence="3 4" id="KW-0949">S-adenosyl-L-methionine</keyword>
<name>A0A5C4TKN2_FRUSA</name>
<keyword evidence="1 4" id="KW-0489">Methyltransferase</keyword>
<evidence type="ECO:0000256" key="1">
    <source>
        <dbReference type="ARBA" id="ARBA00022603"/>
    </source>
</evidence>
<dbReference type="PANTHER" id="PTHR11061">
    <property type="entry name" value="RNA M5U METHYLTRANSFERASE"/>
    <property type="match status" value="1"/>
</dbReference>
<dbReference type="FunFam" id="2.40.50.1070:FF:000003">
    <property type="entry name" value="23S rRNA (Uracil-5-)-methyltransferase RumA"/>
    <property type="match status" value="1"/>
</dbReference>
<dbReference type="SUPFAM" id="SSF50249">
    <property type="entry name" value="Nucleic acid-binding proteins"/>
    <property type="match status" value="1"/>
</dbReference>
<evidence type="ECO:0000313" key="8">
    <source>
        <dbReference type="Proteomes" id="UP000313312"/>
    </source>
</evidence>
<dbReference type="PANTHER" id="PTHR11061:SF30">
    <property type="entry name" value="TRNA (URACIL(54)-C(5))-METHYLTRANSFERASE"/>
    <property type="match status" value="1"/>
</dbReference>
<dbReference type="NCBIfam" id="TIGR00479">
    <property type="entry name" value="rumA"/>
    <property type="match status" value="1"/>
</dbReference>